<dbReference type="Proteomes" id="UP001362999">
    <property type="component" value="Unassembled WGS sequence"/>
</dbReference>
<evidence type="ECO:0000313" key="1">
    <source>
        <dbReference type="EMBL" id="KAK6974378.1"/>
    </source>
</evidence>
<dbReference type="EMBL" id="JAWWNJ010000185">
    <property type="protein sequence ID" value="KAK6974378.1"/>
    <property type="molecule type" value="Genomic_DNA"/>
</dbReference>
<keyword evidence="2" id="KW-1185">Reference proteome</keyword>
<organism evidence="1 2">
    <name type="scientific">Favolaschia claudopus</name>
    <dbReference type="NCBI Taxonomy" id="2862362"/>
    <lineage>
        <taxon>Eukaryota</taxon>
        <taxon>Fungi</taxon>
        <taxon>Dikarya</taxon>
        <taxon>Basidiomycota</taxon>
        <taxon>Agaricomycotina</taxon>
        <taxon>Agaricomycetes</taxon>
        <taxon>Agaricomycetidae</taxon>
        <taxon>Agaricales</taxon>
        <taxon>Marasmiineae</taxon>
        <taxon>Mycenaceae</taxon>
        <taxon>Favolaschia</taxon>
    </lineage>
</organism>
<comment type="caution">
    <text evidence="1">The sequence shown here is derived from an EMBL/GenBank/DDBJ whole genome shotgun (WGS) entry which is preliminary data.</text>
</comment>
<protein>
    <submittedName>
        <fullName evidence="1">Uncharacterized protein</fullName>
    </submittedName>
</protein>
<sequence>MSLDGIVLKAGLRAHDKLLRPLQAQSENTHTNVCRPPHNTIPLQQYQYCRTGDPPYPINSPTIYTNNRTPNRTRIRRAVRSAACCAPWRINPTTAIAFFTKCRDFRWSNEYARMDAEEAVWCRKQKVIPLCEDDELDRGCFDPTRRNWSFFWVFEGMRSNGRNRRSRSCKHCCISRSLESIVNQD</sequence>
<proteinExistence type="predicted"/>
<dbReference type="AlphaFoldDB" id="A0AAV9Z8N2"/>
<name>A0AAV9Z8N2_9AGAR</name>
<evidence type="ECO:0000313" key="2">
    <source>
        <dbReference type="Proteomes" id="UP001362999"/>
    </source>
</evidence>
<accession>A0AAV9Z8N2</accession>
<reference evidence="1 2" key="1">
    <citation type="journal article" date="2024" name="J Genomics">
        <title>Draft genome sequencing and assembly of Favolaschia claudopus CIRM-BRFM 2984 isolated from oak limbs.</title>
        <authorList>
            <person name="Navarro D."/>
            <person name="Drula E."/>
            <person name="Chaduli D."/>
            <person name="Cazenave R."/>
            <person name="Ahrendt S."/>
            <person name="Wang J."/>
            <person name="Lipzen A."/>
            <person name="Daum C."/>
            <person name="Barry K."/>
            <person name="Grigoriev I.V."/>
            <person name="Favel A."/>
            <person name="Rosso M.N."/>
            <person name="Martin F."/>
        </authorList>
    </citation>
    <scope>NUCLEOTIDE SEQUENCE [LARGE SCALE GENOMIC DNA]</scope>
    <source>
        <strain evidence="1 2">CIRM-BRFM 2984</strain>
    </source>
</reference>
<gene>
    <name evidence="1" type="ORF">R3P38DRAFT_3296744</name>
</gene>